<dbReference type="InterPro" id="IPR000719">
    <property type="entry name" value="Prot_kinase_dom"/>
</dbReference>
<comment type="catalytic activity">
    <reaction evidence="16">
        <text>L-threonyl-[protein] + ATP = O-phospho-L-threonyl-[protein] + ADP + H(+)</text>
        <dbReference type="Rhea" id="RHEA:46608"/>
        <dbReference type="Rhea" id="RHEA-COMP:11060"/>
        <dbReference type="Rhea" id="RHEA-COMP:11605"/>
        <dbReference type="ChEBI" id="CHEBI:15378"/>
        <dbReference type="ChEBI" id="CHEBI:30013"/>
        <dbReference type="ChEBI" id="CHEBI:30616"/>
        <dbReference type="ChEBI" id="CHEBI:61977"/>
        <dbReference type="ChEBI" id="CHEBI:456216"/>
        <dbReference type="EC" id="2.7.11.1"/>
    </reaction>
</comment>
<dbReference type="InterPro" id="IPR051272">
    <property type="entry name" value="RIO-type_Ser/Thr_kinase"/>
</dbReference>
<dbReference type="EC" id="2.7.11.1" evidence="4"/>
<keyword evidence="13" id="KW-0378">Hydrolase</keyword>
<evidence type="ECO:0000256" key="13">
    <source>
        <dbReference type="ARBA" id="ARBA00022801"/>
    </source>
</evidence>
<dbReference type="CDD" id="cd05147">
    <property type="entry name" value="RIO1_euk"/>
    <property type="match status" value="1"/>
</dbReference>
<keyword evidence="12" id="KW-0418">Kinase</keyword>
<name>A0A8C7XKA7_9TELE</name>
<dbReference type="GO" id="GO:0005737">
    <property type="term" value="C:cytoplasm"/>
    <property type="evidence" value="ECO:0007669"/>
    <property type="project" value="UniProtKB-SubCell"/>
</dbReference>
<comment type="catalytic activity">
    <reaction evidence="17">
        <text>L-seryl-[protein] + ATP = O-phospho-L-seryl-[protein] + ADP + H(+)</text>
        <dbReference type="Rhea" id="RHEA:17989"/>
        <dbReference type="Rhea" id="RHEA-COMP:9863"/>
        <dbReference type="Rhea" id="RHEA-COMP:11604"/>
        <dbReference type="ChEBI" id="CHEBI:15378"/>
        <dbReference type="ChEBI" id="CHEBI:29999"/>
        <dbReference type="ChEBI" id="CHEBI:30616"/>
        <dbReference type="ChEBI" id="CHEBI:83421"/>
        <dbReference type="ChEBI" id="CHEBI:456216"/>
        <dbReference type="EC" id="2.7.11.1"/>
    </reaction>
</comment>
<sequence length="404" mass="46239">MTVESEGATPDRGGTRGDPGLNKHSSGVVLYKLNYADSVINKVTAMQRQKEADTYRVKDKSDRATVEQVLDPRTRMILFKMLSRGIISEINGCISTGKEANVYHAITASGESRAIKIYKTSILLFKDRDKYVSGEFRFRHGYCKGNPRKMVRTWAEKEMRNLIRLQMAGIPSPEPLLLRSHVLLMGFIGKDNMPAPLLKNAALSESKARELYLQVVQNVRKMFQDARLVHADLSEFNMLYHDGDAYIIDVSQSVEHDHPHALEFLRKDCSNVNEFFVKHGVAAMTVRELFDFITDPSITPQNMDRYLEKAMEMATERTSEQRSDQNHVDEEVMVEQMVLYQTLTGLKKDLSGVQTVPCEKILTCVFLQERKKMVKEAQREKRKNKVPKHVKKRKDKVAKIKKGK</sequence>
<evidence type="ECO:0000256" key="10">
    <source>
        <dbReference type="ARBA" id="ARBA00022723"/>
    </source>
</evidence>
<keyword evidence="14" id="KW-0067">ATP-binding</keyword>
<keyword evidence="9" id="KW-0808">Transferase</keyword>
<comment type="catalytic activity">
    <reaction evidence="18">
        <text>ATP + H2O = ADP + phosphate + H(+)</text>
        <dbReference type="Rhea" id="RHEA:13065"/>
        <dbReference type="ChEBI" id="CHEBI:15377"/>
        <dbReference type="ChEBI" id="CHEBI:15378"/>
        <dbReference type="ChEBI" id="CHEBI:30616"/>
        <dbReference type="ChEBI" id="CHEBI:43474"/>
        <dbReference type="ChEBI" id="CHEBI:456216"/>
    </reaction>
</comment>
<keyword evidence="15" id="KW-0460">Magnesium</keyword>
<keyword evidence="6" id="KW-0963">Cytoplasm</keyword>
<dbReference type="GO" id="GO:0016787">
    <property type="term" value="F:hydrolase activity"/>
    <property type="evidence" value="ECO:0007669"/>
    <property type="project" value="UniProtKB-KW"/>
</dbReference>
<evidence type="ECO:0000256" key="6">
    <source>
        <dbReference type="ARBA" id="ARBA00022490"/>
    </source>
</evidence>
<dbReference type="AlphaFoldDB" id="A0A8C7XKA7"/>
<comment type="cofactor">
    <cofactor evidence="1">
        <name>Mg(2+)</name>
        <dbReference type="ChEBI" id="CHEBI:18420"/>
    </cofactor>
</comment>
<evidence type="ECO:0000256" key="12">
    <source>
        <dbReference type="ARBA" id="ARBA00022777"/>
    </source>
</evidence>
<evidence type="ECO:0000256" key="7">
    <source>
        <dbReference type="ARBA" id="ARBA00022517"/>
    </source>
</evidence>
<dbReference type="PROSITE" id="PS50011">
    <property type="entry name" value="PROTEIN_KINASE_DOM"/>
    <property type="match status" value="1"/>
</dbReference>
<evidence type="ECO:0000256" key="21">
    <source>
        <dbReference type="ARBA" id="ARBA00068838"/>
    </source>
</evidence>
<evidence type="ECO:0000256" key="5">
    <source>
        <dbReference type="ARBA" id="ARBA00016038"/>
    </source>
</evidence>
<dbReference type="PANTHER" id="PTHR45723">
    <property type="entry name" value="SERINE/THREONINE-PROTEIN KINASE RIO1"/>
    <property type="match status" value="1"/>
</dbReference>
<dbReference type="GeneTree" id="ENSGT00940000157075"/>
<dbReference type="SUPFAM" id="SSF56112">
    <property type="entry name" value="Protein kinase-like (PK-like)"/>
    <property type="match status" value="1"/>
</dbReference>
<dbReference type="PROSITE" id="PS01245">
    <property type="entry name" value="RIO1"/>
    <property type="match status" value="1"/>
</dbReference>
<feature type="region of interest" description="Disordered" evidence="23">
    <location>
        <begin position="376"/>
        <end position="404"/>
    </location>
</feature>
<evidence type="ECO:0000256" key="1">
    <source>
        <dbReference type="ARBA" id="ARBA00001946"/>
    </source>
</evidence>
<dbReference type="Proteomes" id="UP000694383">
    <property type="component" value="Unplaced"/>
</dbReference>
<accession>A0A8C7XKA7</accession>
<keyword evidence="11" id="KW-0547">Nucleotide-binding</keyword>
<feature type="region of interest" description="Disordered" evidence="23">
    <location>
        <begin position="1"/>
        <end position="22"/>
    </location>
</feature>
<feature type="domain" description="Protein kinase" evidence="24">
    <location>
        <begin position="88"/>
        <end position="404"/>
    </location>
</feature>
<keyword evidence="7" id="KW-0690">Ribosome biogenesis</keyword>
<feature type="compositionally biased region" description="Basic residues" evidence="23">
    <location>
        <begin position="380"/>
        <end position="404"/>
    </location>
</feature>
<dbReference type="InterPro" id="IPR018934">
    <property type="entry name" value="RIO_dom"/>
</dbReference>
<dbReference type="GO" id="GO:0004674">
    <property type="term" value="F:protein serine/threonine kinase activity"/>
    <property type="evidence" value="ECO:0007669"/>
    <property type="project" value="UniProtKB-KW"/>
</dbReference>
<dbReference type="InterPro" id="IPR000687">
    <property type="entry name" value="RIO_kinase"/>
</dbReference>
<dbReference type="FunFam" id="1.10.510.10:FF:000232">
    <property type="entry name" value="Serine/threonine-protein kinase RIO1"/>
    <property type="match status" value="1"/>
</dbReference>
<proteinExistence type="inferred from homology"/>
<keyword evidence="26" id="KW-1185">Reference proteome</keyword>
<evidence type="ECO:0000256" key="22">
    <source>
        <dbReference type="ARBA" id="ARBA00076008"/>
    </source>
</evidence>
<evidence type="ECO:0000256" key="14">
    <source>
        <dbReference type="ARBA" id="ARBA00022840"/>
    </source>
</evidence>
<keyword evidence="10" id="KW-0479">Metal-binding</keyword>
<evidence type="ECO:0000256" key="17">
    <source>
        <dbReference type="ARBA" id="ARBA00048679"/>
    </source>
</evidence>
<evidence type="ECO:0000256" key="9">
    <source>
        <dbReference type="ARBA" id="ARBA00022679"/>
    </source>
</evidence>
<dbReference type="FunFam" id="3.30.200.20:FF:000148">
    <property type="entry name" value="Serine/threonine-protein kinase RIO1"/>
    <property type="match status" value="1"/>
</dbReference>
<protein>
    <recommendedName>
        <fullName evidence="5">Serine/threonine-protein kinase RIO1</fullName>
        <ecNumber evidence="4">2.7.11.1</ecNumber>
    </recommendedName>
    <alternativeName>
        <fullName evidence="22">RIO kinase 1</fullName>
    </alternativeName>
    <alternativeName>
        <fullName evidence="21">Serine/threonine-protein kinase rio1</fullName>
    </alternativeName>
</protein>
<dbReference type="GO" id="GO:0042254">
    <property type="term" value="P:ribosome biogenesis"/>
    <property type="evidence" value="ECO:0007669"/>
    <property type="project" value="UniProtKB-KW"/>
</dbReference>
<evidence type="ECO:0000256" key="8">
    <source>
        <dbReference type="ARBA" id="ARBA00022527"/>
    </source>
</evidence>
<dbReference type="InterPro" id="IPR018935">
    <property type="entry name" value="RIO_kinase_CS"/>
</dbReference>
<dbReference type="GO" id="GO:0005524">
    <property type="term" value="F:ATP binding"/>
    <property type="evidence" value="ECO:0007669"/>
    <property type="project" value="UniProtKB-KW"/>
</dbReference>
<evidence type="ECO:0000256" key="23">
    <source>
        <dbReference type="SAM" id="MobiDB-lite"/>
    </source>
</evidence>
<evidence type="ECO:0000256" key="19">
    <source>
        <dbReference type="ARBA" id="ARBA00057025"/>
    </source>
</evidence>
<evidence type="ECO:0000313" key="25">
    <source>
        <dbReference type="Ensembl" id="ENSOSIP00000014718.1"/>
    </source>
</evidence>
<keyword evidence="8" id="KW-0723">Serine/threonine-protein kinase</keyword>
<dbReference type="Ensembl" id="ENSOSIT00000015564.1">
    <property type="protein sequence ID" value="ENSOSIP00000014718.1"/>
    <property type="gene ID" value="ENSOSIG00000007885.1"/>
</dbReference>
<evidence type="ECO:0000256" key="20">
    <source>
        <dbReference type="ARBA" id="ARBA00063876"/>
    </source>
</evidence>
<evidence type="ECO:0000256" key="15">
    <source>
        <dbReference type="ARBA" id="ARBA00022842"/>
    </source>
</evidence>
<comment type="similarity">
    <text evidence="3">Belongs to the protein kinase superfamily. RIO-type Ser/Thr kinase family.</text>
</comment>
<reference evidence="25" key="1">
    <citation type="submission" date="2025-08" db="UniProtKB">
        <authorList>
            <consortium name="Ensembl"/>
        </authorList>
    </citation>
    <scope>IDENTIFICATION</scope>
</reference>
<dbReference type="Pfam" id="PF01163">
    <property type="entry name" value="RIO1"/>
    <property type="match status" value="1"/>
</dbReference>
<comment type="subcellular location">
    <subcellularLocation>
        <location evidence="2">Cytoplasm</location>
    </subcellularLocation>
</comment>
<evidence type="ECO:0000256" key="16">
    <source>
        <dbReference type="ARBA" id="ARBA00047899"/>
    </source>
</evidence>
<evidence type="ECO:0000256" key="18">
    <source>
        <dbReference type="ARBA" id="ARBA00049360"/>
    </source>
</evidence>
<evidence type="ECO:0000313" key="26">
    <source>
        <dbReference type="Proteomes" id="UP000694383"/>
    </source>
</evidence>
<comment type="function">
    <text evidence="19">Involved in the final steps of cytoplasmic maturation of the 40S ribosomal subunit. Involved in processing of 18S-E pre-rRNA to the mature 18S rRNA. Required for the recycling of NOB1 and PNO1 from the late 40S precursor. The association with the very late 40S subunit intermediate may involve a translation-like checkpoint point cycle preceeding the binding to the 60S ribosomal subunit. Despite the protein kinase domain is proposed to act predominantly as an ATPase. The catalytic activity regulates its dynamic association with the 40S subunit. In addition to its role in ribosomal biogenesis acts as an adapter protein by recruiting NCL/nucleolin the to PRMT5 complex for its symmetrical methylation.</text>
</comment>
<evidence type="ECO:0000256" key="4">
    <source>
        <dbReference type="ARBA" id="ARBA00012513"/>
    </source>
</evidence>
<evidence type="ECO:0000256" key="2">
    <source>
        <dbReference type="ARBA" id="ARBA00004496"/>
    </source>
</evidence>
<dbReference type="Gene3D" id="1.10.510.10">
    <property type="entry name" value="Transferase(Phosphotransferase) domain 1"/>
    <property type="match status" value="1"/>
</dbReference>
<organism evidence="25 26">
    <name type="scientific">Oryzias sinensis</name>
    <name type="common">Chinese medaka</name>
    <dbReference type="NCBI Taxonomy" id="183150"/>
    <lineage>
        <taxon>Eukaryota</taxon>
        <taxon>Metazoa</taxon>
        <taxon>Chordata</taxon>
        <taxon>Craniata</taxon>
        <taxon>Vertebrata</taxon>
        <taxon>Euteleostomi</taxon>
        <taxon>Actinopterygii</taxon>
        <taxon>Neopterygii</taxon>
        <taxon>Teleostei</taxon>
        <taxon>Neoteleostei</taxon>
        <taxon>Acanthomorphata</taxon>
        <taxon>Ovalentaria</taxon>
        <taxon>Atherinomorphae</taxon>
        <taxon>Beloniformes</taxon>
        <taxon>Adrianichthyidae</taxon>
        <taxon>Oryziinae</taxon>
        <taxon>Oryzias</taxon>
    </lineage>
</organism>
<evidence type="ECO:0000259" key="24">
    <source>
        <dbReference type="PROSITE" id="PS50011"/>
    </source>
</evidence>
<dbReference type="InterPro" id="IPR011009">
    <property type="entry name" value="Kinase-like_dom_sf"/>
</dbReference>
<dbReference type="Gene3D" id="3.30.200.20">
    <property type="entry name" value="Phosphorylase Kinase, domain 1"/>
    <property type="match status" value="1"/>
</dbReference>
<dbReference type="GO" id="GO:0046872">
    <property type="term" value="F:metal ion binding"/>
    <property type="evidence" value="ECO:0007669"/>
    <property type="project" value="UniProtKB-KW"/>
</dbReference>
<reference evidence="25" key="2">
    <citation type="submission" date="2025-09" db="UniProtKB">
        <authorList>
            <consortium name="Ensembl"/>
        </authorList>
    </citation>
    <scope>IDENTIFICATION</scope>
</reference>
<dbReference type="SMART" id="SM00090">
    <property type="entry name" value="RIO"/>
    <property type="match status" value="1"/>
</dbReference>
<evidence type="ECO:0000256" key="11">
    <source>
        <dbReference type="ARBA" id="ARBA00022741"/>
    </source>
</evidence>
<comment type="subunit">
    <text evidence="20">Associates with the precursor of the 40S ribosome subunit. Interacts (via its N-terminus) with PRMT5 (via its N-terminus). Interacts with WDR77. Found in a PRMT5 complex composed of PRMT5, WDR77 and RIOK1. Interacts (via its C-terminus) with NCL; this interaction targets NCL for PRTM5 methylation.</text>
</comment>
<evidence type="ECO:0000256" key="3">
    <source>
        <dbReference type="ARBA" id="ARBA00009196"/>
    </source>
</evidence>